<proteinExistence type="predicted"/>
<dbReference type="PANTHER" id="PTHR34075:SF5">
    <property type="entry name" value="BLR3430 PROTEIN"/>
    <property type="match status" value="1"/>
</dbReference>
<dbReference type="InterPro" id="IPR012340">
    <property type="entry name" value="NA-bd_OB-fold"/>
</dbReference>
<dbReference type="EMBL" id="LCNU01000030">
    <property type="protein sequence ID" value="KKU63197.1"/>
    <property type="molecule type" value="Genomic_DNA"/>
</dbReference>
<evidence type="ECO:0000259" key="2">
    <source>
        <dbReference type="Pfam" id="PF12172"/>
    </source>
</evidence>
<protein>
    <recommendedName>
        <fullName evidence="5">Transcriptional regulator</fullName>
    </recommendedName>
</protein>
<evidence type="ECO:0000259" key="1">
    <source>
        <dbReference type="Pfam" id="PF01796"/>
    </source>
</evidence>
<feature type="domain" description="ChsH2 rubredoxin-like zinc ribbon" evidence="2">
    <location>
        <begin position="12"/>
        <end position="38"/>
    </location>
</feature>
<evidence type="ECO:0008006" key="5">
    <source>
        <dbReference type="Google" id="ProtNLM"/>
    </source>
</evidence>
<comment type="caution">
    <text evidence="3">The sequence shown here is derived from an EMBL/GenBank/DDBJ whole genome shotgun (WGS) entry which is preliminary data.</text>
</comment>
<evidence type="ECO:0000313" key="4">
    <source>
        <dbReference type="Proteomes" id="UP000034502"/>
    </source>
</evidence>
<dbReference type="PANTHER" id="PTHR34075">
    <property type="entry name" value="BLR3430 PROTEIN"/>
    <property type="match status" value="1"/>
</dbReference>
<gene>
    <name evidence="3" type="ORF">UX86_C0030G0001</name>
</gene>
<dbReference type="InterPro" id="IPR002878">
    <property type="entry name" value="ChsH2_C"/>
</dbReference>
<sequence length="136" mass="15619">MEIARHWRLKDQRYRLVGEVCHHCETKIFPPRDVCPKCSHNAKAPYTFSGKGEIYSFTTVRDAPAGFEEYAPYAVALIKLEEGPLVTAQLTDWHDKPPEIGTPVEMVTRRLRQDGPEERGIIVYGYKFRPVLQKSS</sequence>
<dbReference type="InterPro" id="IPR052513">
    <property type="entry name" value="Thioester_dehydratase-like"/>
</dbReference>
<dbReference type="STRING" id="1618364.UX86_C0030G0001"/>
<reference evidence="3 4" key="1">
    <citation type="journal article" date="2015" name="Nature">
        <title>rRNA introns, odd ribosomes, and small enigmatic genomes across a large radiation of phyla.</title>
        <authorList>
            <person name="Brown C.T."/>
            <person name="Hug L.A."/>
            <person name="Thomas B.C."/>
            <person name="Sharon I."/>
            <person name="Castelle C.J."/>
            <person name="Singh A."/>
            <person name="Wilkins M.J."/>
            <person name="Williams K.H."/>
            <person name="Banfield J.F."/>
        </authorList>
    </citation>
    <scope>NUCLEOTIDE SEQUENCE [LARGE SCALE GENOMIC DNA]</scope>
</reference>
<dbReference type="Pfam" id="PF01796">
    <property type="entry name" value="OB_ChsH2_C"/>
    <property type="match status" value="1"/>
</dbReference>
<dbReference type="PATRIC" id="fig|1618364.3.peg.847"/>
<dbReference type="Gene3D" id="6.10.30.10">
    <property type="match status" value="1"/>
</dbReference>
<evidence type="ECO:0000313" key="3">
    <source>
        <dbReference type="EMBL" id="KKU63197.1"/>
    </source>
</evidence>
<dbReference type="InterPro" id="IPR022002">
    <property type="entry name" value="ChsH2_Znr"/>
</dbReference>
<dbReference type="AlphaFoldDB" id="A0A0G1S1K3"/>
<dbReference type="Pfam" id="PF12172">
    <property type="entry name" value="zf-ChsH2"/>
    <property type="match status" value="1"/>
</dbReference>
<feature type="domain" description="ChsH2 C-terminal OB-fold" evidence="1">
    <location>
        <begin position="48"/>
        <end position="109"/>
    </location>
</feature>
<organism evidence="3 4">
    <name type="scientific">Candidatus Amesbacteria bacterium GW2011_GWC1_47_15</name>
    <dbReference type="NCBI Taxonomy" id="1618364"/>
    <lineage>
        <taxon>Bacteria</taxon>
        <taxon>Candidatus Amesiibacteriota</taxon>
    </lineage>
</organism>
<accession>A0A0G1S1K3</accession>
<name>A0A0G1S1K3_9BACT</name>
<dbReference type="SUPFAM" id="SSF50249">
    <property type="entry name" value="Nucleic acid-binding proteins"/>
    <property type="match status" value="1"/>
</dbReference>
<dbReference type="Proteomes" id="UP000034502">
    <property type="component" value="Unassembled WGS sequence"/>
</dbReference>